<dbReference type="InterPro" id="IPR036910">
    <property type="entry name" value="HMG_box_dom_sf"/>
</dbReference>
<reference evidence="2" key="1">
    <citation type="submission" date="2022-08" db="EMBL/GenBank/DDBJ databases">
        <authorList>
            <person name="Kallberg Y."/>
            <person name="Tangrot J."/>
            <person name="Rosling A."/>
        </authorList>
    </citation>
    <scope>NUCLEOTIDE SEQUENCE</scope>
    <source>
        <strain evidence="2">Wild A</strain>
    </source>
</reference>
<protein>
    <submittedName>
        <fullName evidence="2">683_t:CDS:1</fullName>
    </submittedName>
</protein>
<keyword evidence="3" id="KW-1185">Reference proteome</keyword>
<accession>A0A9W4WR39</accession>
<evidence type="ECO:0000256" key="1">
    <source>
        <dbReference type="SAM" id="MobiDB-lite"/>
    </source>
</evidence>
<dbReference type="Proteomes" id="UP001153678">
    <property type="component" value="Unassembled WGS sequence"/>
</dbReference>
<sequence length="383" mass="43478">MTNKSSIRRQQAQKTAAVTSTNNATSSSLLSLPTNEEKLYVSKMLNELKISVKDQDKLNLLNADNESPAIKTLYTKIKKEFSENKTVLKIPELLAPANNSRSQGTPRPQNAYILFRKDVSKGLYTLKRMNRSVNYSSKIASYLWQIMKSSQQEYEFWMTLYKIVSIKHSETYEGYVYRPIRRKRNEFISSTLTSLEASSTTNRSSYIVTNESADQGTLINQHPITQIAEEQPNTVDPIRFQGMTTILPSIHTNAPGIMTTHQNSTAQFEFASPAPQYVETTVLHSTYAVNSQQTQFVSPSELTISQLDNYFTGLSQQYYQQLANTYSNMSANSFAYATSISNQQKYYIQYSAGDTTHFSFPTYEDLDLPPINPRLDEDFLIAS</sequence>
<gene>
    <name evidence="2" type="ORF">FWILDA_LOCUS9558</name>
</gene>
<dbReference type="EMBL" id="CAMKVN010002280">
    <property type="protein sequence ID" value="CAI2180389.1"/>
    <property type="molecule type" value="Genomic_DNA"/>
</dbReference>
<evidence type="ECO:0000313" key="2">
    <source>
        <dbReference type="EMBL" id="CAI2180389.1"/>
    </source>
</evidence>
<proteinExistence type="predicted"/>
<comment type="caution">
    <text evidence="2">The sequence shown here is derived from an EMBL/GenBank/DDBJ whole genome shotgun (WGS) entry which is preliminary data.</text>
</comment>
<dbReference type="OrthoDB" id="6247875at2759"/>
<evidence type="ECO:0000313" key="3">
    <source>
        <dbReference type="Proteomes" id="UP001153678"/>
    </source>
</evidence>
<name>A0A9W4WR39_9GLOM</name>
<dbReference type="SUPFAM" id="SSF47095">
    <property type="entry name" value="HMG-box"/>
    <property type="match status" value="1"/>
</dbReference>
<dbReference type="AlphaFoldDB" id="A0A9W4WR39"/>
<organism evidence="2 3">
    <name type="scientific">Funneliformis geosporum</name>
    <dbReference type="NCBI Taxonomy" id="1117311"/>
    <lineage>
        <taxon>Eukaryota</taxon>
        <taxon>Fungi</taxon>
        <taxon>Fungi incertae sedis</taxon>
        <taxon>Mucoromycota</taxon>
        <taxon>Glomeromycotina</taxon>
        <taxon>Glomeromycetes</taxon>
        <taxon>Glomerales</taxon>
        <taxon>Glomeraceae</taxon>
        <taxon>Funneliformis</taxon>
    </lineage>
</organism>
<feature type="compositionally biased region" description="Low complexity" evidence="1">
    <location>
        <begin position="15"/>
        <end position="29"/>
    </location>
</feature>
<feature type="region of interest" description="Disordered" evidence="1">
    <location>
        <begin position="1"/>
        <end position="29"/>
    </location>
</feature>
<dbReference type="Gene3D" id="1.10.30.10">
    <property type="entry name" value="High mobility group box domain"/>
    <property type="match status" value="1"/>
</dbReference>
<feature type="compositionally biased region" description="Polar residues" evidence="1">
    <location>
        <begin position="1"/>
        <end position="14"/>
    </location>
</feature>